<reference evidence="2" key="1">
    <citation type="submission" date="2020-08" db="EMBL/GenBank/DDBJ databases">
        <title>Multicomponent nature underlies the extraordinary mechanical properties of spider dragline silk.</title>
        <authorList>
            <person name="Kono N."/>
            <person name="Nakamura H."/>
            <person name="Mori M."/>
            <person name="Yoshida Y."/>
            <person name="Ohtoshi R."/>
            <person name="Malay A.D."/>
            <person name="Moran D.A.P."/>
            <person name="Tomita M."/>
            <person name="Numata K."/>
            <person name="Arakawa K."/>
        </authorList>
    </citation>
    <scope>NUCLEOTIDE SEQUENCE</scope>
</reference>
<dbReference type="OrthoDB" id="6419162at2759"/>
<organism evidence="2 3">
    <name type="scientific">Trichonephila inaurata madagascariensis</name>
    <dbReference type="NCBI Taxonomy" id="2747483"/>
    <lineage>
        <taxon>Eukaryota</taxon>
        <taxon>Metazoa</taxon>
        <taxon>Ecdysozoa</taxon>
        <taxon>Arthropoda</taxon>
        <taxon>Chelicerata</taxon>
        <taxon>Arachnida</taxon>
        <taxon>Araneae</taxon>
        <taxon>Araneomorphae</taxon>
        <taxon>Entelegynae</taxon>
        <taxon>Araneoidea</taxon>
        <taxon>Nephilidae</taxon>
        <taxon>Trichonephila</taxon>
        <taxon>Trichonephila inaurata</taxon>
    </lineage>
</organism>
<dbReference type="Proteomes" id="UP000886998">
    <property type="component" value="Unassembled WGS sequence"/>
</dbReference>
<sequence length="137" mass="14678">MTAGVCNNMSNEEGKVHTRILRLPTVDSTPVKHLAPPAVVITADDSDTMCESPRRIPVSKSLIFSDKGRTEVATFRALSAKKTNGSIPARQGSADSSSPEAVQFGLSPTTPSEQQTGKCKSLNIILKNLLIKLNLFV</sequence>
<feature type="region of interest" description="Disordered" evidence="1">
    <location>
        <begin position="84"/>
        <end position="115"/>
    </location>
</feature>
<keyword evidence="3" id="KW-1185">Reference proteome</keyword>
<name>A0A8X6MBY3_9ARAC</name>
<dbReference type="AlphaFoldDB" id="A0A8X6MBY3"/>
<evidence type="ECO:0000313" key="2">
    <source>
        <dbReference type="EMBL" id="GFS39578.1"/>
    </source>
</evidence>
<comment type="caution">
    <text evidence="2">The sequence shown here is derived from an EMBL/GenBank/DDBJ whole genome shotgun (WGS) entry which is preliminary data.</text>
</comment>
<evidence type="ECO:0000256" key="1">
    <source>
        <dbReference type="SAM" id="MobiDB-lite"/>
    </source>
</evidence>
<dbReference type="EMBL" id="BMAV01025210">
    <property type="protein sequence ID" value="GFS39578.1"/>
    <property type="molecule type" value="Genomic_DNA"/>
</dbReference>
<proteinExistence type="predicted"/>
<accession>A0A8X6MBY3</accession>
<evidence type="ECO:0000313" key="3">
    <source>
        <dbReference type="Proteomes" id="UP000886998"/>
    </source>
</evidence>
<gene>
    <name evidence="2" type="primary">AVEN_107250_1</name>
    <name evidence="2" type="ORF">TNIN_327251</name>
</gene>
<protein>
    <submittedName>
        <fullName evidence="2">Uncharacterized protein</fullName>
    </submittedName>
</protein>
<feature type="compositionally biased region" description="Polar residues" evidence="1">
    <location>
        <begin position="93"/>
        <end position="115"/>
    </location>
</feature>